<dbReference type="RefSeq" id="WP_017746714.1">
    <property type="nucleotide sequence ID" value="NZ_KQ976354.1"/>
</dbReference>
<comment type="similarity">
    <text evidence="1">Belongs to the CpcE/RpcE/PecE family.</text>
</comment>
<evidence type="ECO:0000313" key="6">
    <source>
        <dbReference type="Proteomes" id="UP000076925"/>
    </source>
</evidence>
<keyword evidence="2" id="KW-0042">Antenna complex</keyword>
<dbReference type="EMBL" id="ANNX02000040">
    <property type="protein sequence ID" value="KYC38714.1"/>
    <property type="molecule type" value="Genomic_DNA"/>
</dbReference>
<dbReference type="InterPro" id="IPR011989">
    <property type="entry name" value="ARM-like"/>
</dbReference>
<dbReference type="GO" id="GO:0016829">
    <property type="term" value="F:lyase activity"/>
    <property type="evidence" value="ECO:0007669"/>
    <property type="project" value="UniProtKB-KW"/>
</dbReference>
<dbReference type="Gene3D" id="1.25.10.10">
    <property type="entry name" value="Leucine-rich Repeat Variant"/>
    <property type="match status" value="1"/>
</dbReference>
<dbReference type="OrthoDB" id="512760at2"/>
<accession>A0A139X210</accession>
<dbReference type="Proteomes" id="UP000076925">
    <property type="component" value="Unassembled WGS sequence"/>
</dbReference>
<organism evidence="5 6">
    <name type="scientific">Scytonema hofmannii PCC 7110</name>
    <dbReference type="NCBI Taxonomy" id="128403"/>
    <lineage>
        <taxon>Bacteria</taxon>
        <taxon>Bacillati</taxon>
        <taxon>Cyanobacteriota</taxon>
        <taxon>Cyanophyceae</taxon>
        <taxon>Nostocales</taxon>
        <taxon>Scytonemataceae</taxon>
        <taxon>Scytonema</taxon>
    </lineage>
</organism>
<sequence length="177" mass="19643">MTLSSTQYQKYVEQLDSNNRDLVVEAAHALGDIGDRRSVNILIELLQKTNDPVIRNAAAVGLRELGDERALNPIVSLVNDAKTEGYRGTLIYALEGFDCSHLLPFSIEQVITGNFEVSHQAFSLIESIDVEVDSKTLNICTQRVKDALLQNDEKAGLLEDLIDLLNEMHSTTNTDEL</sequence>
<evidence type="ECO:0000313" key="5">
    <source>
        <dbReference type="EMBL" id="KYC38714.1"/>
    </source>
</evidence>
<protein>
    <recommendedName>
        <fullName evidence="7">Phycocyanin alpha phycocyanobilin lyase</fullName>
    </recommendedName>
</protein>
<dbReference type="SMART" id="SM00567">
    <property type="entry name" value="EZ_HEAT"/>
    <property type="match status" value="2"/>
</dbReference>
<keyword evidence="6" id="KW-1185">Reference proteome</keyword>
<dbReference type="InterPro" id="IPR004155">
    <property type="entry name" value="PBS_lyase_HEAT"/>
</dbReference>
<gene>
    <name evidence="5" type="ORF">WA1_36710</name>
</gene>
<evidence type="ECO:0000256" key="1">
    <source>
        <dbReference type="ARBA" id="ARBA00009299"/>
    </source>
</evidence>
<keyword evidence="4" id="KW-0456">Lyase</keyword>
<dbReference type="InterPro" id="IPR016024">
    <property type="entry name" value="ARM-type_fold"/>
</dbReference>
<reference evidence="5 6" key="1">
    <citation type="journal article" date="2013" name="Genome Biol. Evol.">
        <title>Genomes of Stigonematalean cyanobacteria (subsection V) and the evolution of oxygenic photosynthesis from prokaryotes to plastids.</title>
        <authorList>
            <person name="Dagan T."/>
            <person name="Roettger M."/>
            <person name="Stucken K."/>
            <person name="Landan G."/>
            <person name="Koch R."/>
            <person name="Major P."/>
            <person name="Gould S.B."/>
            <person name="Goremykin V.V."/>
            <person name="Rippka R."/>
            <person name="Tandeau de Marsac N."/>
            <person name="Gugger M."/>
            <person name="Lockhart P.J."/>
            <person name="Allen J.F."/>
            <person name="Brune I."/>
            <person name="Maus I."/>
            <person name="Puhler A."/>
            <person name="Martin W.F."/>
        </authorList>
    </citation>
    <scope>NUCLEOTIDE SEQUENCE [LARGE SCALE GENOMIC DNA]</scope>
    <source>
        <strain evidence="5 6">PCC 7110</strain>
    </source>
</reference>
<dbReference type="GO" id="GO:0030089">
    <property type="term" value="C:phycobilisome"/>
    <property type="evidence" value="ECO:0007669"/>
    <property type="project" value="UniProtKB-KW"/>
</dbReference>
<name>A0A139X210_9CYAN</name>
<dbReference type="AlphaFoldDB" id="A0A139X210"/>
<dbReference type="Pfam" id="PF13646">
    <property type="entry name" value="HEAT_2"/>
    <property type="match status" value="1"/>
</dbReference>
<evidence type="ECO:0008006" key="7">
    <source>
        <dbReference type="Google" id="ProtNLM"/>
    </source>
</evidence>
<evidence type="ECO:0000256" key="2">
    <source>
        <dbReference type="ARBA" id="ARBA00022549"/>
    </source>
</evidence>
<keyword evidence="3" id="KW-0605">Phycobilisome</keyword>
<evidence type="ECO:0000256" key="4">
    <source>
        <dbReference type="ARBA" id="ARBA00023239"/>
    </source>
</evidence>
<comment type="caution">
    <text evidence="5">The sequence shown here is derived from an EMBL/GenBank/DDBJ whole genome shotgun (WGS) entry which is preliminary data.</text>
</comment>
<dbReference type="STRING" id="128403.WA1_36710"/>
<dbReference type="SUPFAM" id="SSF48371">
    <property type="entry name" value="ARM repeat"/>
    <property type="match status" value="1"/>
</dbReference>
<proteinExistence type="inferred from homology"/>
<evidence type="ECO:0000256" key="3">
    <source>
        <dbReference type="ARBA" id="ARBA00022738"/>
    </source>
</evidence>